<feature type="transmembrane region" description="Helical" evidence="4">
    <location>
        <begin position="134"/>
        <end position="154"/>
    </location>
</feature>
<dbReference type="AlphaFoldDB" id="A0A061GDC8"/>
<protein>
    <submittedName>
        <fullName evidence="5">IQ-domain 7, putative</fullName>
    </submittedName>
</protein>
<evidence type="ECO:0000256" key="2">
    <source>
        <dbReference type="ARBA" id="ARBA00024341"/>
    </source>
</evidence>
<dbReference type="InParanoid" id="A0A061GDC8"/>
<dbReference type="Gramene" id="EOY27142">
    <property type="protein sequence ID" value="EOY27142"/>
    <property type="gene ID" value="TCM_029066"/>
</dbReference>
<feature type="region of interest" description="Disordered" evidence="3">
    <location>
        <begin position="266"/>
        <end position="296"/>
    </location>
</feature>
<dbReference type="eggNOG" id="ENOG502SIC6">
    <property type="taxonomic scope" value="Eukaryota"/>
</dbReference>
<dbReference type="PANTHER" id="PTHR32295">
    <property type="entry name" value="IQ-DOMAIN 5-RELATED"/>
    <property type="match status" value="1"/>
</dbReference>
<dbReference type="OMA" id="SHSMQRN"/>
<dbReference type="PANTHER" id="PTHR32295:SF126">
    <property type="entry name" value="PROTEIN IQ-DOMAIN 8"/>
    <property type="match status" value="1"/>
</dbReference>
<dbReference type="EMBL" id="CM001884">
    <property type="protein sequence ID" value="EOY27142.1"/>
    <property type="molecule type" value="Genomic_DNA"/>
</dbReference>
<keyword evidence="4" id="KW-0472">Membrane</keyword>
<dbReference type="HOGENOM" id="CLU_037259_0_1_1"/>
<keyword evidence="4" id="KW-0812">Transmembrane</keyword>
<name>A0A061GDC8_THECC</name>
<reference evidence="5 6" key="1">
    <citation type="journal article" date="2013" name="Genome Biol.">
        <title>The genome sequence of the most widely cultivated cacao type and its use to identify candidate genes regulating pod color.</title>
        <authorList>
            <person name="Motamayor J.C."/>
            <person name="Mockaitis K."/>
            <person name="Schmutz J."/>
            <person name="Haiminen N."/>
            <person name="Iii D.L."/>
            <person name="Cornejo O."/>
            <person name="Findley S.D."/>
            <person name="Zheng P."/>
            <person name="Utro F."/>
            <person name="Royaert S."/>
            <person name="Saski C."/>
            <person name="Jenkins J."/>
            <person name="Podicheti R."/>
            <person name="Zhao M."/>
            <person name="Scheffler B.E."/>
            <person name="Stack J.C."/>
            <person name="Feltus F.A."/>
            <person name="Mustiga G.M."/>
            <person name="Amores F."/>
            <person name="Phillips W."/>
            <person name="Marelli J.P."/>
            <person name="May G.D."/>
            <person name="Shapiro H."/>
            <person name="Ma J."/>
            <person name="Bustamante C.D."/>
            <person name="Schnell R.J."/>
            <person name="Main D."/>
            <person name="Gilbert D."/>
            <person name="Parida L."/>
            <person name="Kuhn D.N."/>
        </authorList>
    </citation>
    <scope>NUCLEOTIDE SEQUENCE [LARGE SCALE GENOMIC DNA]</scope>
    <source>
        <strain evidence="6">cv. Matina 1-6</strain>
    </source>
</reference>
<dbReference type="GO" id="GO:0005516">
    <property type="term" value="F:calmodulin binding"/>
    <property type="evidence" value="ECO:0007669"/>
    <property type="project" value="UniProtKB-KW"/>
</dbReference>
<accession>A0A061GDC8</accession>
<dbReference type="STRING" id="3641.A0A061GDC8"/>
<keyword evidence="1" id="KW-0112">Calmodulin-binding</keyword>
<evidence type="ECO:0000256" key="4">
    <source>
        <dbReference type="SAM" id="Phobius"/>
    </source>
</evidence>
<feature type="compositionally biased region" description="Polar residues" evidence="3">
    <location>
        <begin position="217"/>
        <end position="226"/>
    </location>
</feature>
<gene>
    <name evidence="5" type="ORF">TCM_029066</name>
</gene>
<organism evidence="5 6">
    <name type="scientific">Theobroma cacao</name>
    <name type="common">Cacao</name>
    <name type="synonym">Cocoa</name>
    <dbReference type="NCBI Taxonomy" id="3641"/>
    <lineage>
        <taxon>Eukaryota</taxon>
        <taxon>Viridiplantae</taxon>
        <taxon>Streptophyta</taxon>
        <taxon>Embryophyta</taxon>
        <taxon>Tracheophyta</taxon>
        <taxon>Spermatophyta</taxon>
        <taxon>Magnoliopsida</taxon>
        <taxon>eudicotyledons</taxon>
        <taxon>Gunneridae</taxon>
        <taxon>Pentapetalae</taxon>
        <taxon>rosids</taxon>
        <taxon>malvids</taxon>
        <taxon>Malvales</taxon>
        <taxon>Malvaceae</taxon>
        <taxon>Byttnerioideae</taxon>
        <taxon>Theobroma</taxon>
    </lineage>
</organism>
<evidence type="ECO:0000313" key="6">
    <source>
        <dbReference type="Proteomes" id="UP000026915"/>
    </source>
</evidence>
<comment type="similarity">
    <text evidence="2">Belongs to the IQD family.</text>
</comment>
<sequence>MGASGKWFKSLITLKTLQAPSNQEKVGDKAKKKWRLWRSSSEGFGSSSSKGLKMRPVASSEASDSSFMVDDDVLAAAMATIVRVQPKDFRAVKREWAAIRIQTAFRGLLLIYAFDVEQANKRRKLGLLILDCSFASMILVNSIVTISLLGRINLMARRALRALKAVVRIQAIFRGRQVRKQAAVTLRCMQALVRVQARVRAQCVISTEGHPVQKLQNEYHSQTDPTKNTERGWCNSPGTLEELSAKQQMRQEGAIKRERAIAYSFSKQQSRSYASPNSKANKQPLPSKHQRLDRNSPDWNWLDRWMAIKPWETRMMEDIHTEASEMTTFSRNSHSSCFEHDSLKVKRNNVTSRVLARPPIASQTSGSLSAPSSESVYDEGSTSTSSTSASPTTLSSNTLVADTLDDDRTQKPSYMNPTESIKAKQKAFRFSSDNMPRHAVDDLHFHKKLVTLPCEDTRSSAGSNASISISRELYRPIQLGRHDCLRNQWRQGR</sequence>
<proteinExistence type="inferred from homology"/>
<feature type="compositionally biased region" description="Low complexity" evidence="3">
    <location>
        <begin position="381"/>
        <end position="398"/>
    </location>
</feature>
<evidence type="ECO:0000256" key="3">
    <source>
        <dbReference type="SAM" id="MobiDB-lite"/>
    </source>
</evidence>
<feature type="compositionally biased region" description="Polar residues" evidence="3">
    <location>
        <begin position="266"/>
        <end position="281"/>
    </location>
</feature>
<evidence type="ECO:0000313" key="5">
    <source>
        <dbReference type="EMBL" id="EOY27142.1"/>
    </source>
</evidence>
<dbReference type="PROSITE" id="PS50096">
    <property type="entry name" value="IQ"/>
    <property type="match status" value="2"/>
</dbReference>
<keyword evidence="6" id="KW-1185">Reference proteome</keyword>
<feature type="compositionally biased region" description="Polar residues" evidence="3">
    <location>
        <begin position="361"/>
        <end position="375"/>
    </location>
</feature>
<dbReference type="Proteomes" id="UP000026915">
    <property type="component" value="Chromosome 6"/>
</dbReference>
<keyword evidence="4" id="KW-1133">Transmembrane helix</keyword>
<feature type="region of interest" description="Disordered" evidence="3">
    <location>
        <begin position="217"/>
        <end position="238"/>
    </location>
</feature>
<evidence type="ECO:0000256" key="1">
    <source>
        <dbReference type="ARBA" id="ARBA00022860"/>
    </source>
</evidence>
<feature type="region of interest" description="Disordered" evidence="3">
    <location>
        <begin position="354"/>
        <end position="422"/>
    </location>
</feature>